<dbReference type="InterPro" id="IPR018378">
    <property type="entry name" value="C-type_lectin_CS"/>
</dbReference>
<organism evidence="3">
    <name type="scientific">Pectinophora gossypiella</name>
    <name type="common">Cotton pink bollworm</name>
    <name type="synonym">Depressaria gossypiella</name>
    <dbReference type="NCBI Taxonomy" id="13191"/>
    <lineage>
        <taxon>Eukaryota</taxon>
        <taxon>Metazoa</taxon>
        <taxon>Ecdysozoa</taxon>
        <taxon>Arthropoda</taxon>
        <taxon>Hexapoda</taxon>
        <taxon>Insecta</taxon>
        <taxon>Pterygota</taxon>
        <taxon>Neoptera</taxon>
        <taxon>Endopterygota</taxon>
        <taxon>Lepidoptera</taxon>
        <taxon>Glossata</taxon>
        <taxon>Ditrysia</taxon>
        <taxon>Gelechioidea</taxon>
        <taxon>Gelechiidae</taxon>
        <taxon>Apatetrinae</taxon>
        <taxon>Pectinophora</taxon>
    </lineage>
</organism>
<keyword evidence="1" id="KW-1015">Disulfide bond</keyword>
<dbReference type="InterPro" id="IPR016187">
    <property type="entry name" value="CTDL_fold"/>
</dbReference>
<dbReference type="Pfam" id="PF00059">
    <property type="entry name" value="Lectin_C"/>
    <property type="match status" value="1"/>
</dbReference>
<feature type="non-terminal residue" evidence="3">
    <location>
        <position position="121"/>
    </location>
</feature>
<dbReference type="Gene3D" id="3.10.100.10">
    <property type="entry name" value="Mannose-Binding Protein A, subunit A"/>
    <property type="match status" value="1"/>
</dbReference>
<sequence>MISLMNNKADVVYTGIHATFSKGDFNTIEGVPLSETSATWNAKEPNNVQNNEDCTVMNKDVRLADVKCSNVYRYMCYKKDTEKSLSQNECGTTDSEYKLSQETSKCYKFHRTPRTWSRAYM</sequence>
<protein>
    <recommendedName>
        <fullName evidence="2">C-type lectin domain-containing protein</fullName>
    </recommendedName>
</protein>
<evidence type="ECO:0000256" key="1">
    <source>
        <dbReference type="ARBA" id="ARBA00023157"/>
    </source>
</evidence>
<dbReference type="EMBL" id="GDQN01007551">
    <property type="protein sequence ID" value="JAT83503.1"/>
    <property type="molecule type" value="Transcribed_RNA"/>
</dbReference>
<evidence type="ECO:0000313" key="3">
    <source>
        <dbReference type="EMBL" id="JAT83503.1"/>
    </source>
</evidence>
<accession>A0A1E1W954</accession>
<dbReference type="PROSITE" id="PS50041">
    <property type="entry name" value="C_TYPE_LECTIN_2"/>
    <property type="match status" value="1"/>
</dbReference>
<feature type="domain" description="C-type lectin" evidence="2">
    <location>
        <begin position="1"/>
        <end position="77"/>
    </location>
</feature>
<gene>
    <name evidence="3" type="ORF">g.18695</name>
</gene>
<dbReference type="InterPro" id="IPR001304">
    <property type="entry name" value="C-type_lectin-like"/>
</dbReference>
<reference evidence="3" key="1">
    <citation type="submission" date="2015-09" db="EMBL/GenBank/DDBJ databases">
        <title>De novo assembly of Pectinophora gossypiella (Pink Bollworm) gut transcriptome.</title>
        <authorList>
            <person name="Tassone E.E."/>
        </authorList>
    </citation>
    <scope>NUCLEOTIDE SEQUENCE</scope>
</reference>
<dbReference type="PROSITE" id="PS00615">
    <property type="entry name" value="C_TYPE_LECTIN_1"/>
    <property type="match status" value="1"/>
</dbReference>
<proteinExistence type="predicted"/>
<name>A0A1E1W954_PECGO</name>
<dbReference type="OrthoDB" id="7357196at2759"/>
<evidence type="ECO:0000259" key="2">
    <source>
        <dbReference type="PROSITE" id="PS50041"/>
    </source>
</evidence>
<dbReference type="SUPFAM" id="SSF56436">
    <property type="entry name" value="C-type lectin-like"/>
    <property type="match status" value="1"/>
</dbReference>
<dbReference type="AlphaFoldDB" id="A0A1E1W954"/>
<dbReference type="InterPro" id="IPR016186">
    <property type="entry name" value="C-type_lectin-like/link_sf"/>
</dbReference>